<feature type="region of interest" description="Disordered" evidence="1">
    <location>
        <begin position="1"/>
        <end position="94"/>
    </location>
</feature>
<evidence type="ECO:0000256" key="1">
    <source>
        <dbReference type="SAM" id="MobiDB-lite"/>
    </source>
</evidence>
<dbReference type="OrthoDB" id="2433298at2759"/>
<keyword evidence="2" id="KW-0808">Transferase</keyword>
<keyword evidence="3" id="KW-1185">Reference proteome</keyword>
<name>A0A8H6YQR8_9AGAR</name>
<evidence type="ECO:0000313" key="2">
    <source>
        <dbReference type="EMBL" id="KAF7363437.1"/>
    </source>
</evidence>
<feature type="compositionally biased region" description="Polar residues" evidence="1">
    <location>
        <begin position="65"/>
        <end position="78"/>
    </location>
</feature>
<reference evidence="2" key="1">
    <citation type="submission" date="2020-05" db="EMBL/GenBank/DDBJ databases">
        <title>Mycena genomes resolve the evolution of fungal bioluminescence.</title>
        <authorList>
            <person name="Tsai I.J."/>
        </authorList>
    </citation>
    <scope>NUCLEOTIDE SEQUENCE</scope>
    <source>
        <strain evidence="2">160909Yilan</strain>
    </source>
</reference>
<dbReference type="EMBL" id="JACAZH010000007">
    <property type="protein sequence ID" value="KAF7363437.1"/>
    <property type="molecule type" value="Genomic_DNA"/>
</dbReference>
<evidence type="ECO:0000313" key="3">
    <source>
        <dbReference type="Proteomes" id="UP000623467"/>
    </source>
</evidence>
<comment type="caution">
    <text evidence="2">The sequence shown here is derived from an EMBL/GenBank/DDBJ whole genome shotgun (WGS) entry which is preliminary data.</text>
</comment>
<gene>
    <name evidence="2" type="ORF">MSAN_00999500</name>
</gene>
<dbReference type="GO" id="GO:0016740">
    <property type="term" value="F:transferase activity"/>
    <property type="evidence" value="ECO:0007669"/>
    <property type="project" value="UniProtKB-KW"/>
</dbReference>
<organism evidence="2 3">
    <name type="scientific">Mycena sanguinolenta</name>
    <dbReference type="NCBI Taxonomy" id="230812"/>
    <lineage>
        <taxon>Eukaryota</taxon>
        <taxon>Fungi</taxon>
        <taxon>Dikarya</taxon>
        <taxon>Basidiomycota</taxon>
        <taxon>Agaricomycotina</taxon>
        <taxon>Agaricomycetes</taxon>
        <taxon>Agaricomycetidae</taxon>
        <taxon>Agaricales</taxon>
        <taxon>Marasmiineae</taxon>
        <taxon>Mycenaceae</taxon>
        <taxon>Mycena</taxon>
    </lineage>
</organism>
<accession>A0A8H6YQR8</accession>
<dbReference type="AlphaFoldDB" id="A0A8H6YQR8"/>
<proteinExistence type="predicted"/>
<dbReference type="Proteomes" id="UP000623467">
    <property type="component" value="Unassembled WGS sequence"/>
</dbReference>
<sequence>MSSQGFGLQDPRAPNPFADPRQPGIQYAQRTQYESESDHDHYGSVNGSTTRLAAGSAWDEESNRRYNPSVDSHSSMPSASPFADPGIHSEPYPAWSADRQIPMSTEEIEDIFLDLTQKFGFQRDSMRNMAI</sequence>
<protein>
    <submittedName>
        <fullName evidence="2">Glycosyltransferase family 48 protein</fullName>
    </submittedName>
</protein>